<dbReference type="FunFam" id="2.60.260.20:FF:000013">
    <property type="entry name" value="DnaJ subfamily B member 11"/>
    <property type="match status" value="1"/>
</dbReference>
<comment type="caution">
    <text evidence="7">The sequence shown here is derived from an EMBL/GenBank/DDBJ whole genome shotgun (WGS) entry which is preliminary data.</text>
</comment>
<keyword evidence="4" id="KW-0862">Zinc</keyword>
<dbReference type="FunFam" id="2.10.230.10:FF:000001">
    <property type="entry name" value="DnaJ subfamily A member 2"/>
    <property type="match status" value="1"/>
</dbReference>
<evidence type="ECO:0000313" key="7">
    <source>
        <dbReference type="EMBL" id="EQD75271.1"/>
    </source>
</evidence>
<keyword evidence="5" id="KW-0143">Chaperone</keyword>
<dbReference type="InterPro" id="IPR001305">
    <property type="entry name" value="HSP_DnaJ_Cys-rich_dom"/>
</dbReference>
<dbReference type="CDD" id="cd10719">
    <property type="entry name" value="DnaJ_zf"/>
    <property type="match status" value="1"/>
</dbReference>
<dbReference type="InterPro" id="IPR002939">
    <property type="entry name" value="DnaJ_C"/>
</dbReference>
<gene>
    <name evidence="7" type="ORF">B1B_02210</name>
</gene>
<organism evidence="7">
    <name type="scientific">mine drainage metagenome</name>
    <dbReference type="NCBI Taxonomy" id="410659"/>
    <lineage>
        <taxon>unclassified sequences</taxon>
        <taxon>metagenomes</taxon>
        <taxon>ecological metagenomes</taxon>
    </lineage>
</organism>
<evidence type="ECO:0000256" key="5">
    <source>
        <dbReference type="ARBA" id="ARBA00023186"/>
    </source>
</evidence>
<reference evidence="7" key="1">
    <citation type="submission" date="2013-08" db="EMBL/GenBank/DDBJ databases">
        <authorList>
            <person name="Mendez C."/>
            <person name="Richter M."/>
            <person name="Ferrer M."/>
            <person name="Sanchez J."/>
        </authorList>
    </citation>
    <scope>NUCLEOTIDE SEQUENCE</scope>
</reference>
<dbReference type="InterPro" id="IPR036410">
    <property type="entry name" value="HSP_DnaJ_Cys-rich_dom_sf"/>
</dbReference>
<evidence type="ECO:0000256" key="1">
    <source>
        <dbReference type="ARBA" id="ARBA00022723"/>
    </source>
</evidence>
<dbReference type="Gene3D" id="2.10.230.10">
    <property type="entry name" value="Heat shock protein DnaJ, cysteine-rich domain"/>
    <property type="match status" value="1"/>
</dbReference>
<dbReference type="GO" id="GO:0031072">
    <property type="term" value="F:heat shock protein binding"/>
    <property type="evidence" value="ECO:0007669"/>
    <property type="project" value="InterPro"/>
</dbReference>
<proteinExistence type="predicted"/>
<evidence type="ECO:0000256" key="2">
    <source>
        <dbReference type="ARBA" id="ARBA00022737"/>
    </source>
</evidence>
<dbReference type="PANTHER" id="PTHR43096:SF52">
    <property type="entry name" value="DNAJ HOMOLOG 1, MITOCHONDRIAL-RELATED"/>
    <property type="match status" value="1"/>
</dbReference>
<dbReference type="InterPro" id="IPR008971">
    <property type="entry name" value="HSP40/DnaJ_pept-bd"/>
</dbReference>
<dbReference type="PROSITE" id="PS51188">
    <property type="entry name" value="ZF_CR"/>
    <property type="match status" value="1"/>
</dbReference>
<keyword evidence="2" id="KW-0677">Repeat</keyword>
<feature type="non-terminal residue" evidence="7">
    <location>
        <position position="224"/>
    </location>
</feature>
<reference evidence="7" key="2">
    <citation type="journal article" date="2014" name="ISME J.">
        <title>Microbial stratification in low pH oxic and suboxic macroscopic growths along an acid mine drainage.</title>
        <authorList>
            <person name="Mendez-Garcia C."/>
            <person name="Mesa V."/>
            <person name="Sprenger R.R."/>
            <person name="Richter M."/>
            <person name="Diez M.S."/>
            <person name="Solano J."/>
            <person name="Bargiela R."/>
            <person name="Golyshina O.V."/>
            <person name="Manteca A."/>
            <person name="Ramos J.L."/>
            <person name="Gallego J.R."/>
            <person name="Llorente I."/>
            <person name="Martins Dos Santos V.A."/>
            <person name="Jensen O.N."/>
            <person name="Pelaez A.I."/>
            <person name="Sanchez J."/>
            <person name="Ferrer M."/>
        </authorList>
    </citation>
    <scope>NUCLEOTIDE SEQUENCE</scope>
</reference>
<sequence>MKVKVSLSDVFYGETKTVKFRRNSICETCEGTGAKNGKVVTCRTCGGSGQQRYVQGQGFFKMVSVVTCKTCGGTGKIPVEQCPTCKGSGTVTISDSVSINIPKGAPDNVKIRFRGHGQSQNGRTGDLYVIISIADEPGITRRGNDIYMQQEISFPEAALGTELEMNLFRERITLKVPAGTQPGESLRIRGSGFPIMNSNSSGDLHVRIMVSVPKKLNAREKELI</sequence>
<dbReference type="CDD" id="cd10747">
    <property type="entry name" value="DnaJ_C"/>
    <property type="match status" value="1"/>
</dbReference>
<keyword evidence="3" id="KW-0863">Zinc-finger</keyword>
<dbReference type="Pfam" id="PF01556">
    <property type="entry name" value="DnaJ_C"/>
    <property type="match status" value="1"/>
</dbReference>
<keyword evidence="1" id="KW-0479">Metal-binding</keyword>
<dbReference type="GO" id="GO:0051082">
    <property type="term" value="F:unfolded protein binding"/>
    <property type="evidence" value="ECO:0007669"/>
    <property type="project" value="InterPro"/>
</dbReference>
<feature type="domain" description="CR-type" evidence="6">
    <location>
        <begin position="13"/>
        <end position="94"/>
    </location>
</feature>
<dbReference type="GO" id="GO:0008270">
    <property type="term" value="F:zinc ion binding"/>
    <property type="evidence" value="ECO:0007669"/>
    <property type="project" value="UniProtKB-KW"/>
</dbReference>
<dbReference type="PANTHER" id="PTHR43096">
    <property type="entry name" value="DNAJ HOMOLOG 1, MITOCHONDRIAL-RELATED"/>
    <property type="match status" value="1"/>
</dbReference>
<dbReference type="Gene3D" id="2.60.260.20">
    <property type="entry name" value="Urease metallochaperone UreE, N-terminal domain"/>
    <property type="match status" value="2"/>
</dbReference>
<evidence type="ECO:0000256" key="3">
    <source>
        <dbReference type="ARBA" id="ARBA00022771"/>
    </source>
</evidence>
<accession>T1BQY9</accession>
<dbReference type="AlphaFoldDB" id="T1BQY9"/>
<dbReference type="GO" id="GO:0005737">
    <property type="term" value="C:cytoplasm"/>
    <property type="evidence" value="ECO:0007669"/>
    <property type="project" value="TreeGrafter"/>
</dbReference>
<dbReference type="EMBL" id="AUZY01001308">
    <property type="protein sequence ID" value="EQD75271.1"/>
    <property type="molecule type" value="Genomic_DNA"/>
</dbReference>
<dbReference type="SUPFAM" id="SSF57938">
    <property type="entry name" value="DnaJ/Hsp40 cysteine-rich domain"/>
    <property type="match status" value="1"/>
</dbReference>
<dbReference type="SUPFAM" id="SSF49493">
    <property type="entry name" value="HSP40/DnaJ peptide-binding domain"/>
    <property type="match status" value="2"/>
</dbReference>
<evidence type="ECO:0000259" key="6">
    <source>
        <dbReference type="PROSITE" id="PS51188"/>
    </source>
</evidence>
<dbReference type="GO" id="GO:0042026">
    <property type="term" value="P:protein refolding"/>
    <property type="evidence" value="ECO:0007669"/>
    <property type="project" value="TreeGrafter"/>
</dbReference>
<name>T1BQY9_9ZZZZ</name>
<dbReference type="Pfam" id="PF00684">
    <property type="entry name" value="DnaJ_CXXCXGXG"/>
    <property type="match status" value="1"/>
</dbReference>
<protein>
    <submittedName>
        <fullName evidence="7">Chaperone protein DnaJ</fullName>
    </submittedName>
</protein>
<evidence type="ECO:0000256" key="4">
    <source>
        <dbReference type="ARBA" id="ARBA00022833"/>
    </source>
</evidence>